<keyword evidence="2" id="KW-0229">DNA integration</keyword>
<evidence type="ECO:0000256" key="4">
    <source>
        <dbReference type="ARBA" id="ARBA00023172"/>
    </source>
</evidence>
<dbReference type="OrthoDB" id="9801717at2"/>
<organism evidence="9 10">
    <name type="scientific">Thiohalocapsa marina</name>
    <dbReference type="NCBI Taxonomy" id="424902"/>
    <lineage>
        <taxon>Bacteria</taxon>
        <taxon>Pseudomonadati</taxon>
        <taxon>Pseudomonadota</taxon>
        <taxon>Gammaproteobacteria</taxon>
        <taxon>Chromatiales</taxon>
        <taxon>Chromatiaceae</taxon>
        <taxon>Thiohalocapsa</taxon>
    </lineage>
</organism>
<dbReference type="Gene3D" id="1.10.150.130">
    <property type="match status" value="1"/>
</dbReference>
<dbReference type="RefSeq" id="WP_150094352.1">
    <property type="nucleotide sequence ID" value="NZ_VWXX01000032.1"/>
</dbReference>
<evidence type="ECO:0000256" key="1">
    <source>
        <dbReference type="ARBA" id="ARBA00008857"/>
    </source>
</evidence>
<keyword evidence="4" id="KW-0233">DNA recombination</keyword>
<dbReference type="AlphaFoldDB" id="A0A5M8FFM8"/>
<protein>
    <submittedName>
        <fullName evidence="9">Integron integrase</fullName>
    </submittedName>
</protein>
<dbReference type="PROSITE" id="PS51898">
    <property type="entry name" value="TYR_RECOMBINASE"/>
    <property type="match status" value="1"/>
</dbReference>
<dbReference type="GO" id="GO:0003677">
    <property type="term" value="F:DNA binding"/>
    <property type="evidence" value="ECO:0007669"/>
    <property type="project" value="UniProtKB-UniRule"/>
</dbReference>
<dbReference type="InterPro" id="IPR044068">
    <property type="entry name" value="CB"/>
</dbReference>
<evidence type="ECO:0000259" key="7">
    <source>
        <dbReference type="PROSITE" id="PS51898"/>
    </source>
</evidence>
<dbReference type="GO" id="GO:0006310">
    <property type="term" value="P:DNA recombination"/>
    <property type="evidence" value="ECO:0007669"/>
    <property type="project" value="UniProtKB-KW"/>
</dbReference>
<dbReference type="InterPro" id="IPR011946">
    <property type="entry name" value="Integrase_integron-type"/>
</dbReference>
<feature type="domain" description="Tyr recombinase" evidence="7">
    <location>
        <begin position="255"/>
        <end position="469"/>
    </location>
</feature>
<name>A0A5M8FFM8_9GAMM</name>
<evidence type="ECO:0000259" key="8">
    <source>
        <dbReference type="PROSITE" id="PS51900"/>
    </source>
</evidence>
<dbReference type="InterPro" id="IPR050090">
    <property type="entry name" value="Tyrosine_recombinase_XerCD"/>
</dbReference>
<evidence type="ECO:0000313" key="9">
    <source>
        <dbReference type="EMBL" id="KAA6183499.1"/>
    </source>
</evidence>
<dbReference type="CDD" id="cd01193">
    <property type="entry name" value="INT_IntI_C"/>
    <property type="match status" value="1"/>
</dbReference>
<dbReference type="PROSITE" id="PS51900">
    <property type="entry name" value="CB"/>
    <property type="match status" value="1"/>
</dbReference>
<dbReference type="Proteomes" id="UP000322981">
    <property type="component" value="Unassembled WGS sequence"/>
</dbReference>
<feature type="region of interest" description="Disordered" evidence="6">
    <location>
        <begin position="1"/>
        <end position="27"/>
    </location>
</feature>
<keyword evidence="10" id="KW-1185">Reference proteome</keyword>
<gene>
    <name evidence="9" type="ORF">F2Q65_15675</name>
</gene>
<evidence type="ECO:0000256" key="6">
    <source>
        <dbReference type="SAM" id="MobiDB-lite"/>
    </source>
</evidence>
<reference evidence="9 10" key="1">
    <citation type="submission" date="2019-09" db="EMBL/GenBank/DDBJ databases">
        <title>Whole-genome sequence of the purple sulfur bacterium Thiohalocapsa marina DSM 19078.</title>
        <authorList>
            <person name="Kyndt J.A."/>
            <person name="Meyer T.E."/>
        </authorList>
    </citation>
    <scope>NUCLEOTIDE SEQUENCE [LARGE SCALE GENOMIC DNA]</scope>
    <source>
        <strain evidence="9 10">DSM 19078</strain>
    </source>
</reference>
<proteinExistence type="inferred from homology"/>
<dbReference type="InterPro" id="IPR004107">
    <property type="entry name" value="Integrase_SAM-like_N"/>
</dbReference>
<dbReference type="InterPro" id="IPR013762">
    <property type="entry name" value="Integrase-like_cat_sf"/>
</dbReference>
<evidence type="ECO:0000256" key="3">
    <source>
        <dbReference type="ARBA" id="ARBA00023125"/>
    </source>
</evidence>
<keyword evidence="3 5" id="KW-0238">DNA-binding</keyword>
<dbReference type="Pfam" id="PF00589">
    <property type="entry name" value="Phage_integrase"/>
    <property type="match status" value="1"/>
</dbReference>
<feature type="domain" description="Core-binding (CB)" evidence="8">
    <location>
        <begin position="149"/>
        <end position="238"/>
    </location>
</feature>
<accession>A0A5M8FFM8</accession>
<dbReference type="NCBIfam" id="TIGR02249">
    <property type="entry name" value="integrase_gron"/>
    <property type="match status" value="1"/>
</dbReference>
<dbReference type="Gene3D" id="1.10.443.10">
    <property type="entry name" value="Intergrase catalytic core"/>
    <property type="match status" value="1"/>
</dbReference>
<dbReference type="InterPro" id="IPR002104">
    <property type="entry name" value="Integrase_catalytic"/>
</dbReference>
<comment type="similarity">
    <text evidence="1">Belongs to the 'phage' integrase family.</text>
</comment>
<comment type="caution">
    <text evidence="9">The sequence shown here is derived from an EMBL/GenBank/DDBJ whole genome shotgun (WGS) entry which is preliminary data.</text>
</comment>
<dbReference type="InterPro" id="IPR011010">
    <property type="entry name" value="DNA_brk_join_enz"/>
</dbReference>
<evidence type="ECO:0000256" key="5">
    <source>
        <dbReference type="PROSITE-ProRule" id="PRU01248"/>
    </source>
</evidence>
<dbReference type="GO" id="GO:0015074">
    <property type="term" value="P:DNA integration"/>
    <property type="evidence" value="ECO:0007669"/>
    <property type="project" value="UniProtKB-KW"/>
</dbReference>
<dbReference type="Pfam" id="PF13495">
    <property type="entry name" value="Phage_int_SAM_4"/>
    <property type="match status" value="1"/>
</dbReference>
<evidence type="ECO:0000313" key="10">
    <source>
        <dbReference type="Proteomes" id="UP000322981"/>
    </source>
</evidence>
<dbReference type="InterPro" id="IPR010998">
    <property type="entry name" value="Integrase_recombinase_N"/>
</dbReference>
<dbReference type="PANTHER" id="PTHR30349">
    <property type="entry name" value="PHAGE INTEGRASE-RELATED"/>
    <property type="match status" value="1"/>
</dbReference>
<sequence>MPNPHSGFFRSPTPTEALRPQAPSHPTPSGWERYLALLRRERVPEHQRRWYVLRAEAFIAAVRPTRMRQVSADQVTAFLTRYPREHRLTGWQFRQLVDALQWLLVDLSGNEAAARLDWDYWRSAGETLTADHPTVAAALPAEEAVEQASRFASAAEQWPLLKDMARVMRSRRYAIRTEQTYLDWCHRFLLFCRNKPPETVQAADVEAFLTHLAVDRQVSVSTQSQALNALVFLFRYVLKRTPEQMQFRYARRERKVPVVLSADELRSLFERLPAHYALMARLMYGTGMRLMEAIRLRVGDLDFGSGRVIVRSGKGGKDRVVPLPQRLEVPLKAHLEAVKALHDDDLAAGVGAVSLPGALARKSPNAPREWVWQYVFPSPNLSRDPKGGAVRRQHLNESGLQRALKQAGQAAGIAKRVNSHCLRHSFATHLLQAGYDIRTVQELLGHKDVSTTMIYTHVLNRPGVVPVKSPVDSL</sequence>
<dbReference type="SUPFAM" id="SSF56349">
    <property type="entry name" value="DNA breaking-rejoining enzymes"/>
    <property type="match status" value="1"/>
</dbReference>
<evidence type="ECO:0000256" key="2">
    <source>
        <dbReference type="ARBA" id="ARBA00022908"/>
    </source>
</evidence>
<dbReference type="PANTHER" id="PTHR30349:SF64">
    <property type="entry name" value="PROPHAGE INTEGRASE INTD-RELATED"/>
    <property type="match status" value="1"/>
</dbReference>
<dbReference type="EMBL" id="VWXX01000032">
    <property type="protein sequence ID" value="KAA6183499.1"/>
    <property type="molecule type" value="Genomic_DNA"/>
</dbReference>